<dbReference type="GO" id="GO:0005829">
    <property type="term" value="C:cytosol"/>
    <property type="evidence" value="ECO:0007669"/>
    <property type="project" value="UniProtKB-ARBA"/>
</dbReference>
<accession>A0A844LYS8</accession>
<evidence type="ECO:0000256" key="2">
    <source>
        <dbReference type="ARBA" id="ARBA00005979"/>
    </source>
</evidence>
<dbReference type="InterPro" id="IPR001155">
    <property type="entry name" value="OxRdtase_FMN_N"/>
</dbReference>
<evidence type="ECO:0000313" key="6">
    <source>
        <dbReference type="Proteomes" id="UP000442109"/>
    </source>
</evidence>
<feature type="domain" description="NADH:flavin oxidoreductase/NADH oxidase N-terminal" evidence="4">
    <location>
        <begin position="6"/>
        <end position="342"/>
    </location>
</feature>
<evidence type="ECO:0000313" key="5">
    <source>
        <dbReference type="EMBL" id="MUG31488.1"/>
    </source>
</evidence>
<dbReference type="EMBL" id="WFKQ01000001">
    <property type="protein sequence ID" value="MUG31488.1"/>
    <property type="molecule type" value="Genomic_DNA"/>
</dbReference>
<dbReference type="Pfam" id="PF00724">
    <property type="entry name" value="Oxidored_FMN"/>
    <property type="match status" value="1"/>
</dbReference>
<dbReference type="Gene3D" id="3.20.20.70">
    <property type="entry name" value="Aldolase class I"/>
    <property type="match status" value="1"/>
</dbReference>
<keyword evidence="6" id="KW-1185">Reference proteome</keyword>
<evidence type="ECO:0000256" key="1">
    <source>
        <dbReference type="ARBA" id="ARBA00001917"/>
    </source>
</evidence>
<dbReference type="PANTHER" id="PTHR22893">
    <property type="entry name" value="NADH OXIDOREDUCTASE-RELATED"/>
    <property type="match status" value="1"/>
</dbReference>
<comment type="similarity">
    <text evidence="2">Belongs to the NADH:flavin oxidoreductase/NADH oxidase family.</text>
</comment>
<dbReference type="RefSeq" id="WP_155586651.1">
    <property type="nucleotide sequence ID" value="NZ_WFKQ01000001.1"/>
</dbReference>
<sequence length="366" mass="40327">MAYAPLFNPIKMGNQTFKNRVFMAPLTRLRSIEPSDMPTILAAEYYSQRAGSGLIITEATQVSLQAKGYAGAPGLHNEEQVAAWKVITDAVHAKGGKIVVQLWHTGLVSHNSVQPDNKAPISASDVDVGVRTTLRDDQGAPIRVEATTPRMASLEEIKQVVADFAQATQYAKQAGFDGIEIHGAHGYLLHQFWAEHTNKRTDNYGGSRENRARLMLEVIDACVAAWDQDHVGIRISPLGSFNNVDVGYNEDEAIWLVEQINSRKLMYLHMSEPDWAGGTPYSEAFRQKLRAAFNNPIVAAGGYSAQKAQDLIEAGYIDAVAFGRDYIANPDLAERLQKDAALNEQHPQTFYGGGLQGYIDYPFMSQ</sequence>
<comment type="caution">
    <text evidence="5">The sequence shown here is derived from an EMBL/GenBank/DDBJ whole genome shotgun (WGS) entry which is preliminary data.</text>
</comment>
<keyword evidence="3 5" id="KW-0560">Oxidoreductase</keyword>
<dbReference type="GO" id="GO:0010181">
    <property type="term" value="F:FMN binding"/>
    <property type="evidence" value="ECO:0007669"/>
    <property type="project" value="InterPro"/>
</dbReference>
<dbReference type="CDD" id="cd02933">
    <property type="entry name" value="OYE_like_FMN"/>
    <property type="match status" value="1"/>
</dbReference>
<evidence type="ECO:0000256" key="3">
    <source>
        <dbReference type="ARBA" id="ARBA00023002"/>
    </source>
</evidence>
<dbReference type="InterPro" id="IPR045247">
    <property type="entry name" value="Oye-like"/>
</dbReference>
<dbReference type="EC" id="1.3.1.-" evidence="5"/>
<dbReference type="InterPro" id="IPR013785">
    <property type="entry name" value="Aldolase_TIM"/>
</dbReference>
<dbReference type="SUPFAM" id="SSF51395">
    <property type="entry name" value="FMN-linked oxidoreductases"/>
    <property type="match status" value="1"/>
</dbReference>
<dbReference type="GO" id="GO:0016628">
    <property type="term" value="F:oxidoreductase activity, acting on the CH-CH group of donors, NAD or NADP as acceptor"/>
    <property type="evidence" value="ECO:0007669"/>
    <property type="project" value="UniProtKB-ARBA"/>
</dbReference>
<gene>
    <name evidence="5" type="primary">nemA</name>
    <name evidence="5" type="ORF">GB996_01605</name>
</gene>
<dbReference type="AlphaFoldDB" id="A0A844LYS8"/>
<protein>
    <submittedName>
        <fullName evidence="5">N-ethylmaleimide reductase</fullName>
        <ecNumber evidence="5">1.3.1.-</ecNumber>
    </submittedName>
</protein>
<organism evidence="5 6">
    <name type="scientific">Psychrobacter sanguinis</name>
    <dbReference type="NCBI Taxonomy" id="861445"/>
    <lineage>
        <taxon>Bacteria</taxon>
        <taxon>Pseudomonadati</taxon>
        <taxon>Pseudomonadota</taxon>
        <taxon>Gammaproteobacteria</taxon>
        <taxon>Moraxellales</taxon>
        <taxon>Moraxellaceae</taxon>
        <taxon>Psychrobacter</taxon>
    </lineage>
</organism>
<dbReference type="NCBIfam" id="NF007899">
    <property type="entry name" value="PRK10605.1"/>
    <property type="match status" value="1"/>
</dbReference>
<reference evidence="5 6" key="1">
    <citation type="journal article" date="2019" name="PLoS ONE">
        <title>Pup mortality in New Zealand sea lions (Phocarctos hookeri) at Enderby Island, Auckland Islands, 2013-18.</title>
        <authorList>
            <person name="Michael S.A."/>
            <person name="Hayman D.T.S."/>
            <person name="Gray R."/>
            <person name="Zhang J."/>
            <person name="Rogers L."/>
            <person name="Roe W.D."/>
        </authorList>
    </citation>
    <scope>NUCLEOTIDE SEQUENCE [LARGE SCALE GENOMIC DNA]</scope>
    <source>
        <strain evidence="5 6">SM868</strain>
    </source>
</reference>
<dbReference type="FunFam" id="3.20.20.70:FF:000059">
    <property type="entry name" value="N-ethylmaleimide reductase, FMN-linked"/>
    <property type="match status" value="1"/>
</dbReference>
<dbReference type="Proteomes" id="UP000442109">
    <property type="component" value="Unassembled WGS sequence"/>
</dbReference>
<proteinExistence type="inferred from homology"/>
<name>A0A844LYS8_9GAMM</name>
<evidence type="ECO:0000259" key="4">
    <source>
        <dbReference type="Pfam" id="PF00724"/>
    </source>
</evidence>
<dbReference type="OrthoDB" id="8523426at2"/>
<dbReference type="PANTHER" id="PTHR22893:SF91">
    <property type="entry name" value="NADPH DEHYDROGENASE 2-RELATED"/>
    <property type="match status" value="1"/>
</dbReference>
<comment type="cofactor">
    <cofactor evidence="1">
        <name>FMN</name>
        <dbReference type="ChEBI" id="CHEBI:58210"/>
    </cofactor>
</comment>